<accession>D6CPS1</accession>
<dbReference type="EMBL" id="FP475956">
    <property type="protein sequence ID" value="CAZ88001.1"/>
    <property type="molecule type" value="Genomic_DNA"/>
</dbReference>
<dbReference type="AlphaFoldDB" id="D6CPS1"/>
<evidence type="ECO:0000313" key="3">
    <source>
        <dbReference type="Proteomes" id="UP000002372"/>
    </source>
</evidence>
<evidence type="ECO:0008006" key="5">
    <source>
        <dbReference type="Google" id="ProtNLM"/>
    </source>
</evidence>
<gene>
    <name evidence="1" type="ordered locus">THI_1312</name>
    <name evidence="2" type="ORF">THICB1_40056</name>
</gene>
<proteinExistence type="predicted"/>
<dbReference type="Proteomes" id="UP000002372">
    <property type="component" value="Chromosome"/>
</dbReference>
<dbReference type="EMBL" id="CTRI01000026">
    <property type="protein sequence ID" value="CQR34800.1"/>
    <property type="molecule type" value="Genomic_DNA"/>
</dbReference>
<name>D6CPS1_THIA3</name>
<reference evidence="3" key="2">
    <citation type="journal article" date="2010" name="PLoS Genet.">
        <title>Structure, function, and evolution of the Thiomonas spp. genome.</title>
        <authorList>
            <person name="Arsene-Ploetze F."/>
            <person name="Koechler S."/>
            <person name="Marchal M."/>
            <person name="Coppee J.Y."/>
            <person name="Chandler M."/>
            <person name="Bonnefoy V."/>
            <person name="Brochier-Armanet C."/>
            <person name="Barakat M."/>
            <person name="Barbe V."/>
            <person name="Battaglia-Brunet F."/>
            <person name="Bruneel O."/>
            <person name="Bryan C.G."/>
            <person name="Cleiss-Arnold J."/>
            <person name="Cruveiller S."/>
            <person name="Erhardt M."/>
            <person name="Heinrich-Salmeron A."/>
            <person name="Hommais F."/>
            <person name="Joulian C."/>
            <person name="Krin E."/>
            <person name="Lieutaud A."/>
            <person name="Lievremont D."/>
            <person name="Michel C."/>
            <person name="Muller D."/>
            <person name="Ortet P."/>
            <person name="Proux C."/>
            <person name="Siguier P."/>
            <person name="Roche D."/>
            <person name="Rouy Z."/>
            <person name="Salvignol G."/>
            <person name="Slyemi D."/>
            <person name="Talla E."/>
            <person name="Weiss S."/>
            <person name="Weissenbach J."/>
            <person name="Medigue C."/>
            <person name="Bertin P.N."/>
        </authorList>
    </citation>
    <scope>NUCLEOTIDE SEQUENCE [LARGE SCALE GENOMIC DNA]</scope>
    <source>
        <strain evidence="3">DSM 22701 / CIP 110005 / 3As</strain>
    </source>
</reference>
<evidence type="ECO:0000313" key="2">
    <source>
        <dbReference type="EMBL" id="CQR34800.1"/>
    </source>
</evidence>
<reference key="1">
    <citation type="submission" date="2009-07" db="EMBL/GenBank/DDBJ databases">
        <authorList>
            <person name="Genoscope - CEA"/>
        </authorList>
    </citation>
    <scope>NUCLEOTIDE SEQUENCE</scope>
    <source>
        <strain>3As</strain>
    </source>
</reference>
<reference evidence="2 4" key="4">
    <citation type="submission" date="2015-03" db="EMBL/GenBank/DDBJ databases">
        <authorList>
            <person name="Regsiter A."/>
            <person name="william w."/>
        </authorList>
    </citation>
    <scope>NUCLEOTIDE SEQUENCE [LARGE SCALE GENOMIC DNA]</scope>
    <source>
        <strain evidence="2 4">CB1</strain>
    </source>
</reference>
<evidence type="ECO:0000313" key="1">
    <source>
        <dbReference type="EMBL" id="CAZ88001.1"/>
    </source>
</evidence>
<dbReference type="KEGG" id="thi:THI_1312"/>
<dbReference type="Proteomes" id="UP000078599">
    <property type="component" value="Unassembled WGS sequence"/>
</dbReference>
<keyword evidence="4" id="KW-1185">Reference proteome</keyword>
<dbReference type="eggNOG" id="ENOG50334CV">
    <property type="taxonomic scope" value="Bacteria"/>
</dbReference>
<evidence type="ECO:0000313" key="4">
    <source>
        <dbReference type="Proteomes" id="UP000078599"/>
    </source>
</evidence>
<organism evidence="1 3">
    <name type="scientific">Thiomonas arsenitoxydans (strain DSM 22701 / CIP 110005 / 3As)</name>
    <dbReference type="NCBI Taxonomy" id="426114"/>
    <lineage>
        <taxon>Bacteria</taxon>
        <taxon>Pseudomonadati</taxon>
        <taxon>Pseudomonadota</taxon>
        <taxon>Betaproteobacteria</taxon>
        <taxon>Burkholderiales</taxon>
        <taxon>Thiomonas</taxon>
    </lineage>
</organism>
<sequence length="379" mass="41134">MAGRKQHYVPRFLQAGFRSRPQTADGAPRTWLHLPGAKPVEAALSDVGHDAWFYTFRRNGVTIECADGAISEAERAWMSSLVRSLREDAAFDLDGHHAEISHLLSHLVLRNRAVWKLIEAPAGPLFDRLREAAQDTVWLAGSVKQLLGSNRSFFEEALSAMYPGADIGVLLDQFESALAAGNVSPASEGAMSMLKFVQDSLLPRVLSVLRVRVMGDALRDPSQFKLFKDCTFEVVRSENGCLIQGDTPVVFHKTDGTGFTPIPSEGEDFDYAYMPLAPSVFLLASKGGRPSFLDDLRDASAACSDTYFIATEQSDALAQLAQTIGNSFPVPSQQQINGMFAESLNGGGSFDADDTELTAVLDTLFADFLGPNPPVLTNA</sequence>
<dbReference type="HOGENOM" id="CLU_070283_0_0_4"/>
<protein>
    <recommendedName>
        <fullName evidence="5">DUF4238 domain-containing protein</fullName>
    </recommendedName>
</protein>
<reference evidence="1" key="3">
    <citation type="submission" date="2010-07" db="EMBL/GenBank/DDBJ databases">
        <authorList>
            <person name="Genoscope - CEA"/>
        </authorList>
    </citation>
    <scope>NUCLEOTIDE SEQUENCE</scope>
    <source>
        <strain evidence="1">3As</strain>
    </source>
</reference>